<feature type="domain" description="STAS" evidence="1">
    <location>
        <begin position="205"/>
        <end position="297"/>
    </location>
</feature>
<dbReference type="SUPFAM" id="SSF52091">
    <property type="entry name" value="SpoIIaa-like"/>
    <property type="match status" value="1"/>
</dbReference>
<dbReference type="RefSeq" id="WP_182706533.1">
    <property type="nucleotide sequence ID" value="NZ_JACJII010000001.1"/>
</dbReference>
<accession>A0A7W3RA05</accession>
<dbReference type="PROSITE" id="PS50801">
    <property type="entry name" value="STAS"/>
    <property type="match status" value="1"/>
</dbReference>
<evidence type="ECO:0000313" key="3">
    <source>
        <dbReference type="Proteomes" id="UP000539313"/>
    </source>
</evidence>
<evidence type="ECO:0000313" key="2">
    <source>
        <dbReference type="EMBL" id="MBA9005326.1"/>
    </source>
</evidence>
<dbReference type="Pfam" id="PF14417">
    <property type="entry name" value="MEDS"/>
    <property type="match status" value="1"/>
</dbReference>
<organism evidence="2 3">
    <name type="scientific">Thermomonospora cellulosilytica</name>
    <dbReference type="NCBI Taxonomy" id="1411118"/>
    <lineage>
        <taxon>Bacteria</taxon>
        <taxon>Bacillati</taxon>
        <taxon>Actinomycetota</taxon>
        <taxon>Actinomycetes</taxon>
        <taxon>Streptosporangiales</taxon>
        <taxon>Thermomonosporaceae</taxon>
        <taxon>Thermomonospora</taxon>
    </lineage>
</organism>
<dbReference type="InterPro" id="IPR058548">
    <property type="entry name" value="MlaB-like_STAS"/>
</dbReference>
<dbReference type="InterPro" id="IPR002645">
    <property type="entry name" value="STAS_dom"/>
</dbReference>
<gene>
    <name evidence="2" type="ORF">HNR21_004208</name>
</gene>
<dbReference type="Gene3D" id="3.30.750.24">
    <property type="entry name" value="STAS domain"/>
    <property type="match status" value="1"/>
</dbReference>
<name>A0A7W3RA05_9ACTN</name>
<dbReference type="Pfam" id="PF13466">
    <property type="entry name" value="STAS_2"/>
    <property type="match status" value="1"/>
</dbReference>
<protein>
    <submittedName>
        <fullName evidence="2">Anti-anti-sigma regulatory factor</fullName>
    </submittedName>
</protein>
<reference evidence="2 3" key="1">
    <citation type="submission" date="2020-08" db="EMBL/GenBank/DDBJ databases">
        <title>Sequencing the genomes of 1000 actinobacteria strains.</title>
        <authorList>
            <person name="Klenk H.-P."/>
        </authorList>
    </citation>
    <scope>NUCLEOTIDE SEQUENCE [LARGE SCALE GENOMIC DNA]</scope>
    <source>
        <strain evidence="2 3">DSM 45823</strain>
    </source>
</reference>
<dbReference type="CDD" id="cd07043">
    <property type="entry name" value="STAS_anti-anti-sigma_factors"/>
    <property type="match status" value="1"/>
</dbReference>
<keyword evidence="3" id="KW-1185">Reference proteome</keyword>
<sequence>MITRDNRERRIQDVDHGDHLCLTFADDAERRRVVTGYVRDGLERGERVLYFADQSAVPEVLGWLRAAGVRTDPALAGGQLLVTTAEDGYLATGSFDPDAMVATLVRETRDSLAAGYTGLRVSGEMGWALRGVPGGERLGEYETKVNQVFADSPASAVCQYDARRFDAAQLDDLDRRHPRAVELEPLYSDGLLRLVPSFRSGRWTLRVTGTVDYRTVDALAAAMESALDWPGDVWVDMSELEFIDLAGVRVLAHVAERLPEGRRVHVANLAPLLCQVVGLVGWDEEPSLIVTPREVTA</sequence>
<dbReference type="Proteomes" id="UP000539313">
    <property type="component" value="Unassembled WGS sequence"/>
</dbReference>
<dbReference type="EMBL" id="JACJII010000001">
    <property type="protein sequence ID" value="MBA9005326.1"/>
    <property type="molecule type" value="Genomic_DNA"/>
</dbReference>
<proteinExistence type="predicted"/>
<comment type="caution">
    <text evidence="2">The sequence shown here is derived from an EMBL/GenBank/DDBJ whole genome shotgun (WGS) entry which is preliminary data.</text>
</comment>
<dbReference type="AlphaFoldDB" id="A0A7W3RA05"/>
<dbReference type="InterPro" id="IPR036513">
    <property type="entry name" value="STAS_dom_sf"/>
</dbReference>
<dbReference type="InterPro" id="IPR025847">
    <property type="entry name" value="MEDS_domain"/>
</dbReference>
<evidence type="ECO:0000259" key="1">
    <source>
        <dbReference type="PROSITE" id="PS50801"/>
    </source>
</evidence>